<name>A0A653AZM1_ECTOL</name>
<organism evidence="1">
    <name type="scientific">Ectopseudomonas oleovorans</name>
    <name type="common">Pseudomonas oleovorans</name>
    <dbReference type="NCBI Taxonomy" id="301"/>
    <lineage>
        <taxon>Bacteria</taxon>
        <taxon>Pseudomonadati</taxon>
        <taxon>Pseudomonadota</taxon>
        <taxon>Gammaproteobacteria</taxon>
        <taxon>Pseudomonadales</taxon>
        <taxon>Pseudomonadaceae</taxon>
        <taxon>Ectopseudomonas</taxon>
    </lineage>
</organism>
<dbReference type="OrthoDB" id="9880186at2"/>
<accession>A0A653AZM1</accession>
<gene>
    <name evidence="1" type="ORF">POT9AD_0847</name>
</gene>
<dbReference type="EMBL" id="LR130779">
    <property type="protein sequence ID" value="VDN61838.1"/>
    <property type="molecule type" value="Genomic_DNA"/>
</dbReference>
<reference evidence="1" key="1">
    <citation type="submission" date="2018-11" db="EMBL/GenBank/DDBJ databases">
        <authorList>
            <consortium name="Genoscope - CEA"/>
            <person name="William W."/>
        </authorList>
    </citation>
    <scope>NUCLEOTIDE SEQUENCE [LARGE SCALE GENOMIC DNA]</scope>
    <source>
        <strain evidence="1">T9AD</strain>
    </source>
</reference>
<protein>
    <submittedName>
        <fullName evidence="1">Uncharacterized protein</fullName>
    </submittedName>
</protein>
<dbReference type="AlphaFoldDB" id="A0A653AZM1"/>
<evidence type="ECO:0000313" key="1">
    <source>
        <dbReference type="EMBL" id="VDN61838.1"/>
    </source>
</evidence>
<sequence>MRTTESRIEALLILGSEGTGNRVVTSCMWFADAGNTRIGNYHIFKSNSSPGQAAMGRIQHEYRAGIDNHTIGRQLWSQSDHLVKFAYADLVGAAMGLNPPMHAEEELIKYLTETGIDLSRSVSRINIWVSHSPCIPGDREPSNNLKGWPPSCSRKLKKLAEWLPYLTITVAFREAFGANQIGGGATAAGQHAQATLTAQCGRNNLFFLFDSGDDFI</sequence>
<proteinExistence type="predicted"/>